<keyword evidence="2" id="KW-1185">Reference proteome</keyword>
<evidence type="ECO:0000313" key="1">
    <source>
        <dbReference type="EMBL" id="GME73904.1"/>
    </source>
</evidence>
<gene>
    <name evidence="1" type="ORF">Amon02_000157200</name>
</gene>
<name>A0ACB5SV25_AMBMO</name>
<comment type="caution">
    <text evidence="1">The sequence shown here is derived from an EMBL/GenBank/DDBJ whole genome shotgun (WGS) entry which is preliminary data.</text>
</comment>
<sequence length="494" mass="56743">MSSELNLQREKTIDNVPISELRSEDKVKQILAEEEKIRLDHWYDSFVKLVHWYPKKIYPDKKERKFLLKLDSIILFYICASYFTKALDKSNIQYSYVSGMREDINFTGDDLSYVKSLYSAGYIVSMCVGTMLVTQSWARYLLPSFELVWGVLTFCGAAAKKADHIFAIRFLIGFCEGIAFPSSVFILSTWYKRDEIYRRVMAFSMSANLGAMFSGYLQSAAYKHLQGVHGLAGWKWGFIIDGIFTVPIALFGLACFPGPLQSRLQSTKKPVWWMSEEEYQISCDRQEQSGIDGSRQMDWKVVKKTVFGWHAHFFAAFWVLLNIVALPDGTAMPLWLDWEREHNHRYTVSQVDNYTTFQGVVSIVGQFFLAGLSDSYSIYPFLSFVQLCFIVSYSSLAAWDIPFVWKWICMLIIGLDTVNQAIISGWINRVCRHDSRERAFVIGYSDAVSQAMNIWTNIVFYPTSSAPKFHLGFIISTIAAILMLFLPILGKLLY</sequence>
<dbReference type="EMBL" id="BSXS01000788">
    <property type="protein sequence ID" value="GME73904.1"/>
    <property type="molecule type" value="Genomic_DNA"/>
</dbReference>
<reference evidence="1" key="1">
    <citation type="submission" date="2023-04" db="EMBL/GenBank/DDBJ databases">
        <title>Ambrosiozyma monospora NBRC 10751.</title>
        <authorList>
            <person name="Ichikawa N."/>
            <person name="Sato H."/>
            <person name="Tonouchi N."/>
        </authorList>
    </citation>
    <scope>NUCLEOTIDE SEQUENCE</scope>
    <source>
        <strain evidence="1">NBRC 10751</strain>
    </source>
</reference>
<accession>A0ACB5SV25</accession>
<protein>
    <submittedName>
        <fullName evidence="1">Unnamed protein product</fullName>
    </submittedName>
</protein>
<organism evidence="1 2">
    <name type="scientific">Ambrosiozyma monospora</name>
    <name type="common">Yeast</name>
    <name type="synonym">Endomycopsis monosporus</name>
    <dbReference type="NCBI Taxonomy" id="43982"/>
    <lineage>
        <taxon>Eukaryota</taxon>
        <taxon>Fungi</taxon>
        <taxon>Dikarya</taxon>
        <taxon>Ascomycota</taxon>
        <taxon>Saccharomycotina</taxon>
        <taxon>Pichiomycetes</taxon>
        <taxon>Pichiales</taxon>
        <taxon>Pichiaceae</taxon>
        <taxon>Ambrosiozyma</taxon>
    </lineage>
</organism>
<proteinExistence type="predicted"/>
<dbReference type="Proteomes" id="UP001165064">
    <property type="component" value="Unassembled WGS sequence"/>
</dbReference>
<evidence type="ECO:0000313" key="2">
    <source>
        <dbReference type="Proteomes" id="UP001165064"/>
    </source>
</evidence>